<dbReference type="AlphaFoldDB" id="A0A1U7IS30"/>
<feature type="transmembrane region" description="Helical" evidence="8">
    <location>
        <begin position="867"/>
        <end position="889"/>
    </location>
</feature>
<reference evidence="9 10" key="1">
    <citation type="submission" date="2016-11" db="EMBL/GenBank/DDBJ databases">
        <title>Draft Genome Sequences of Nine Cyanobacterial Strains from Diverse Habitats.</title>
        <authorList>
            <person name="Zhu T."/>
            <person name="Hou S."/>
            <person name="Lu X."/>
            <person name="Hess W.R."/>
        </authorList>
    </citation>
    <scope>NUCLEOTIDE SEQUENCE [LARGE SCALE GENOMIC DNA]</scope>
    <source>
        <strain evidence="9 10">IAM M-71</strain>
    </source>
</reference>
<feature type="transmembrane region" description="Helical" evidence="8">
    <location>
        <begin position="412"/>
        <end position="433"/>
    </location>
</feature>
<dbReference type="OrthoDB" id="525534at2"/>
<feature type="transmembrane region" description="Helical" evidence="8">
    <location>
        <begin position="843"/>
        <end position="860"/>
    </location>
</feature>
<dbReference type="GO" id="GO:0009103">
    <property type="term" value="P:lipopolysaccharide biosynthetic process"/>
    <property type="evidence" value="ECO:0007669"/>
    <property type="project" value="UniProtKB-ARBA"/>
</dbReference>
<feature type="transmembrane region" description="Helical" evidence="8">
    <location>
        <begin position="546"/>
        <end position="566"/>
    </location>
</feature>
<evidence type="ECO:0000313" key="10">
    <source>
        <dbReference type="Proteomes" id="UP000185860"/>
    </source>
</evidence>
<evidence type="ECO:0000256" key="1">
    <source>
        <dbReference type="ARBA" id="ARBA00004651"/>
    </source>
</evidence>
<feature type="transmembrane region" description="Helical" evidence="8">
    <location>
        <begin position="690"/>
        <end position="708"/>
    </location>
</feature>
<evidence type="ECO:0000256" key="8">
    <source>
        <dbReference type="SAM" id="Phobius"/>
    </source>
</evidence>
<dbReference type="GO" id="GO:0005886">
    <property type="term" value="C:plasma membrane"/>
    <property type="evidence" value="ECO:0007669"/>
    <property type="project" value="UniProtKB-SubCell"/>
</dbReference>
<evidence type="ECO:0000256" key="2">
    <source>
        <dbReference type="ARBA" id="ARBA00022475"/>
    </source>
</evidence>
<dbReference type="Gene3D" id="2.60.120.260">
    <property type="entry name" value="Galactose-binding domain-like"/>
    <property type="match status" value="2"/>
</dbReference>
<dbReference type="InterPro" id="IPR050297">
    <property type="entry name" value="LipidA_mod_glycosyltrf_83"/>
</dbReference>
<evidence type="ECO:0000256" key="7">
    <source>
        <dbReference type="ARBA" id="ARBA00023136"/>
    </source>
</evidence>
<dbReference type="STRING" id="454136.NIES2119_04630"/>
<feature type="transmembrane region" description="Helical" evidence="8">
    <location>
        <begin position="747"/>
        <end position="774"/>
    </location>
</feature>
<dbReference type="SUPFAM" id="SSF49785">
    <property type="entry name" value="Galactose-binding domain-like"/>
    <property type="match status" value="1"/>
</dbReference>
<keyword evidence="7 8" id="KW-0472">Membrane</keyword>
<organism evidence="9 10">
    <name type="scientific">[Phormidium ambiguum] IAM M-71</name>
    <dbReference type="NCBI Taxonomy" id="454136"/>
    <lineage>
        <taxon>Bacteria</taxon>
        <taxon>Bacillati</taxon>
        <taxon>Cyanobacteriota</taxon>
        <taxon>Cyanophyceae</taxon>
        <taxon>Oscillatoriophycideae</taxon>
        <taxon>Aerosakkonematales</taxon>
        <taxon>Aerosakkonemataceae</taxon>
        <taxon>Floridanema</taxon>
    </lineage>
</organism>
<keyword evidence="2" id="KW-1003">Cell membrane</keyword>
<feature type="transmembrane region" description="Helical" evidence="8">
    <location>
        <begin position="664"/>
        <end position="684"/>
    </location>
</feature>
<feature type="transmembrane region" description="Helical" evidence="8">
    <location>
        <begin position="928"/>
        <end position="945"/>
    </location>
</feature>
<name>A0A1U7IS30_9CYAN</name>
<feature type="transmembrane region" description="Helical" evidence="8">
    <location>
        <begin position="895"/>
        <end position="916"/>
    </location>
</feature>
<dbReference type="Proteomes" id="UP000185860">
    <property type="component" value="Unassembled WGS sequence"/>
</dbReference>
<comment type="subcellular location">
    <subcellularLocation>
        <location evidence="1">Cell membrane</location>
        <topology evidence="1">Multi-pass membrane protein</topology>
    </subcellularLocation>
</comment>
<evidence type="ECO:0000256" key="3">
    <source>
        <dbReference type="ARBA" id="ARBA00022676"/>
    </source>
</evidence>
<dbReference type="RefSeq" id="WP_073592269.1">
    <property type="nucleotide sequence ID" value="NZ_MRCE01000003.1"/>
</dbReference>
<feature type="transmembrane region" description="Helical" evidence="8">
    <location>
        <begin position="6"/>
        <end position="28"/>
    </location>
</feature>
<gene>
    <name evidence="9" type="ORF">NIES2119_04630</name>
</gene>
<protein>
    <submittedName>
        <fullName evidence="9">Glycosyl transferase</fullName>
    </submittedName>
</protein>
<feature type="transmembrane region" description="Helical" evidence="8">
    <location>
        <begin position="515"/>
        <end position="537"/>
    </location>
</feature>
<feature type="transmembrane region" description="Helical" evidence="8">
    <location>
        <begin position="786"/>
        <end position="806"/>
    </location>
</feature>
<dbReference type="PANTHER" id="PTHR33908:SF11">
    <property type="entry name" value="MEMBRANE PROTEIN"/>
    <property type="match status" value="1"/>
</dbReference>
<evidence type="ECO:0000256" key="4">
    <source>
        <dbReference type="ARBA" id="ARBA00022679"/>
    </source>
</evidence>
<dbReference type="PANTHER" id="PTHR33908">
    <property type="entry name" value="MANNOSYLTRANSFERASE YKCB-RELATED"/>
    <property type="match status" value="1"/>
</dbReference>
<dbReference type="InterPro" id="IPR008979">
    <property type="entry name" value="Galactose-bd-like_sf"/>
</dbReference>
<evidence type="ECO:0000256" key="5">
    <source>
        <dbReference type="ARBA" id="ARBA00022692"/>
    </source>
</evidence>
<feature type="transmembrane region" description="Helical" evidence="8">
    <location>
        <begin position="586"/>
        <end position="606"/>
    </location>
</feature>
<sequence>MKHLNWLVSLAIILILGFLLGVLGCSIWDKSPALVKPIIWSSEAQWIAPPEPTYRFYARNTFNVPDVVQGGWLRLSADNDFILYVNGEVVAQEVSVLRNTLGLAAQNGDSFQRLNDLLPYPSLRPEWVYLASPKDWKLTSYIDLTHHLKPGKNVIALEVQKAQKNPRLLLEGAVYPVMEGSAINLTTGSSDWKVATLFQTRQQMPWFDPDFPDENWAEAVKIGSPKEVTYSRLSQHLFDRLLKGSWIGGQESDRGEVWLKSSWEISENWQRAFIRWAGKGEYSLLINGLLVNHYQGDEGNTLHLHEVTNFLHKGVNILQVRLARPLDGDWHSSFNGSLPKISPLGFFLDGWVEKNTGEIIAPIATDNSWLALNTPIQPVTFLEIPNPQNFYRTFEGDAYLLNYPNYLLHQSLWCLAGMSLTLIYAPLLGYFWLDNRANFQNSLAVGTGLLLPGTLFLISVNLCKYRYGISERWLLFAQPHSDRLILLAFLAIVLLTLLCSFLGRDVNNPKRNLTNFVILFLWFSLSLTVCISFSLAIAQSSYFWEILIWLAFLGLTTVIVLSLFRQRIISQFNNLVINIQQIWPPWGHWVCLGIITIAAFAMRIYALDAMDLEADENTSLDATRGILRTGVPIATSGIWYTRGPLYHYMLALWLRCVGDSAINARLLSVIWGTATLFLVFILTRKVTGKVWLALAITAILAIDPWELWYSRFIRFYQVLQFTTILGFWLFIKGFINQEGKVYQYWFYIVLTAMLLIQEGSITLLPVFAIGFLYFYRPFRLSGDRSIVIGSAIVLFIYAFNIIFFAIKCLTPLVALSTSTDSYLKFRLSNVTGFFTNFFIGPNWMNVIYSVFFFAGFIYFLKRRNSTLVFLFISILLNLLFQTLLVYVIAARYFYPIYPIFVMLAVYSAICIIESICKKLEVTSFSQIPLQKICLLLVAIIFVSNLEIEQVFAAYQDAIAIRNTDIAEYIQAHKKPGDIVISNTSAVHAIQGGLDYYVPHRLSIFDAVYAKEGIVVDRWGGGKLLTNLDQLSHILQNSDRVWIHIFDRPQPPKNPEYSEIYSFYQTLGQPIFETFGARLRLWQKADGILPRVPNEGKDLGNY</sequence>
<evidence type="ECO:0000256" key="6">
    <source>
        <dbReference type="ARBA" id="ARBA00022989"/>
    </source>
</evidence>
<dbReference type="GO" id="GO:0016763">
    <property type="term" value="F:pentosyltransferase activity"/>
    <property type="evidence" value="ECO:0007669"/>
    <property type="project" value="TreeGrafter"/>
</dbReference>
<keyword evidence="6 8" id="KW-1133">Transmembrane helix</keyword>
<comment type="caution">
    <text evidence="9">The sequence shown here is derived from an EMBL/GenBank/DDBJ whole genome shotgun (WGS) entry which is preliminary data.</text>
</comment>
<proteinExistence type="predicted"/>
<keyword evidence="5 8" id="KW-0812">Transmembrane</keyword>
<evidence type="ECO:0000313" key="9">
    <source>
        <dbReference type="EMBL" id="OKH40206.1"/>
    </source>
</evidence>
<dbReference type="EMBL" id="MRCE01000003">
    <property type="protein sequence ID" value="OKH40206.1"/>
    <property type="molecule type" value="Genomic_DNA"/>
</dbReference>
<feature type="transmembrane region" description="Helical" evidence="8">
    <location>
        <begin position="484"/>
        <end position="503"/>
    </location>
</feature>
<keyword evidence="4 9" id="KW-0808">Transferase</keyword>
<accession>A0A1U7IS30</accession>
<keyword evidence="3" id="KW-0328">Glycosyltransferase</keyword>
<dbReference type="PROSITE" id="PS51257">
    <property type="entry name" value="PROKAR_LIPOPROTEIN"/>
    <property type="match status" value="1"/>
</dbReference>
<feature type="transmembrane region" description="Helical" evidence="8">
    <location>
        <begin position="439"/>
        <end position="463"/>
    </location>
</feature>